<protein>
    <submittedName>
        <fullName evidence="2">Uncharacterized protein</fullName>
    </submittedName>
</protein>
<organism evidence="3">
    <name type="scientific">Camponotus floridanus</name>
    <name type="common">Florida carpenter ant</name>
    <dbReference type="NCBI Taxonomy" id="104421"/>
    <lineage>
        <taxon>Eukaryota</taxon>
        <taxon>Metazoa</taxon>
        <taxon>Ecdysozoa</taxon>
        <taxon>Arthropoda</taxon>
        <taxon>Hexapoda</taxon>
        <taxon>Insecta</taxon>
        <taxon>Pterygota</taxon>
        <taxon>Neoptera</taxon>
        <taxon>Endopterygota</taxon>
        <taxon>Hymenoptera</taxon>
        <taxon>Apocrita</taxon>
        <taxon>Aculeata</taxon>
        <taxon>Formicoidea</taxon>
        <taxon>Formicidae</taxon>
        <taxon>Formicinae</taxon>
        <taxon>Camponotus</taxon>
    </lineage>
</organism>
<evidence type="ECO:0000313" key="3">
    <source>
        <dbReference type="Proteomes" id="UP000000311"/>
    </source>
</evidence>
<accession>E2AHA0</accession>
<feature type="region of interest" description="Disordered" evidence="1">
    <location>
        <begin position="228"/>
        <end position="248"/>
    </location>
</feature>
<gene>
    <name evidence="2" type="ORF">EAG_09089</name>
</gene>
<dbReference type="Proteomes" id="UP000000311">
    <property type="component" value="Unassembled WGS sequence"/>
</dbReference>
<dbReference type="AlphaFoldDB" id="E2AHA0"/>
<sequence length="373" mass="42486">MTLPRHSYSPVVRQLFTDHEHEAKFFPRSFVRRTTTCGGQVMLDVIRTIGRHNPRHPSPTPLSNLWPSFVFRCVAMRVVDSRPLRTSRSFPVERKGNPQDGRLKLDAARPVAKKNLTGLSAAAGHRVQWYCHRDWRTYYIEETAAAVIVIGSLGGPHDQSVVVYLSQRWKGCKTRQGINWFLVGCCLDNRLIISPEIIAIGRCRSFGSRFFYVSTDIATSNHWQRSTVAPDRDPFGTTGQAREGSDSPSFVGHEKFLRDVRPNFCANVRHPSEWREFPLCIHVKDDSSNNPPQTVLPSRIMPRTEQQLLSYPLRTRTRCAGLWKEHPLPLIKPTRSFAPSMKNHDRAVRRWNVLWIINQLGDTPAAADGTVSD</sequence>
<dbReference type="EMBL" id="GL439483">
    <property type="protein sequence ID" value="EFN67217.1"/>
    <property type="molecule type" value="Genomic_DNA"/>
</dbReference>
<reference evidence="2 3" key="1">
    <citation type="journal article" date="2010" name="Science">
        <title>Genomic comparison of the ants Camponotus floridanus and Harpegnathos saltator.</title>
        <authorList>
            <person name="Bonasio R."/>
            <person name="Zhang G."/>
            <person name="Ye C."/>
            <person name="Mutti N.S."/>
            <person name="Fang X."/>
            <person name="Qin N."/>
            <person name="Donahue G."/>
            <person name="Yang P."/>
            <person name="Li Q."/>
            <person name="Li C."/>
            <person name="Zhang P."/>
            <person name="Huang Z."/>
            <person name="Berger S.L."/>
            <person name="Reinberg D."/>
            <person name="Wang J."/>
            <person name="Liebig J."/>
        </authorList>
    </citation>
    <scope>NUCLEOTIDE SEQUENCE [LARGE SCALE GENOMIC DNA]</scope>
    <source>
        <strain evidence="3">C129</strain>
    </source>
</reference>
<proteinExistence type="predicted"/>
<keyword evidence="3" id="KW-1185">Reference proteome</keyword>
<dbReference type="InParanoid" id="E2AHA0"/>
<evidence type="ECO:0000256" key="1">
    <source>
        <dbReference type="SAM" id="MobiDB-lite"/>
    </source>
</evidence>
<name>E2AHA0_CAMFO</name>
<evidence type="ECO:0000313" key="2">
    <source>
        <dbReference type="EMBL" id="EFN67217.1"/>
    </source>
</evidence>